<reference evidence="1 2" key="1">
    <citation type="journal article" date="2024" name="G3 (Bethesda)">
        <title>Genome assembly of Hibiscus sabdariffa L. provides insights into metabolisms of medicinal natural products.</title>
        <authorList>
            <person name="Kim T."/>
        </authorList>
    </citation>
    <scope>NUCLEOTIDE SEQUENCE [LARGE SCALE GENOMIC DNA]</scope>
    <source>
        <strain evidence="1">TK-2024</strain>
        <tissue evidence="1">Old leaves</tissue>
    </source>
</reference>
<comment type="caution">
    <text evidence="1">The sequence shown here is derived from an EMBL/GenBank/DDBJ whole genome shotgun (WGS) entry which is preliminary data.</text>
</comment>
<evidence type="ECO:0000313" key="2">
    <source>
        <dbReference type="Proteomes" id="UP001396334"/>
    </source>
</evidence>
<gene>
    <name evidence="1" type="ORF">V6N11_049093</name>
</gene>
<dbReference type="EMBL" id="JBBPBN010000050">
    <property type="protein sequence ID" value="KAK8993037.1"/>
    <property type="molecule type" value="Genomic_DNA"/>
</dbReference>
<name>A0ABR2PX61_9ROSI</name>
<accession>A0ABR2PX61</accession>
<keyword evidence="2" id="KW-1185">Reference proteome</keyword>
<evidence type="ECO:0000313" key="1">
    <source>
        <dbReference type="EMBL" id="KAK8993037.1"/>
    </source>
</evidence>
<organism evidence="1 2">
    <name type="scientific">Hibiscus sabdariffa</name>
    <name type="common">roselle</name>
    <dbReference type="NCBI Taxonomy" id="183260"/>
    <lineage>
        <taxon>Eukaryota</taxon>
        <taxon>Viridiplantae</taxon>
        <taxon>Streptophyta</taxon>
        <taxon>Embryophyta</taxon>
        <taxon>Tracheophyta</taxon>
        <taxon>Spermatophyta</taxon>
        <taxon>Magnoliopsida</taxon>
        <taxon>eudicotyledons</taxon>
        <taxon>Gunneridae</taxon>
        <taxon>Pentapetalae</taxon>
        <taxon>rosids</taxon>
        <taxon>malvids</taxon>
        <taxon>Malvales</taxon>
        <taxon>Malvaceae</taxon>
        <taxon>Malvoideae</taxon>
        <taxon>Hibiscus</taxon>
    </lineage>
</organism>
<sequence>MMNNASSISNAMKNQLNHVLSNYALRDKQAQQVDVQPNQTVVCGCRMLCSGTRLVANFHGLWKIQRQSFDFQNLLANSLSSLHIPHLAAGKLRLFYLKI</sequence>
<protein>
    <submittedName>
        <fullName evidence="1">Uncharacterized protein</fullName>
    </submittedName>
</protein>
<dbReference type="Proteomes" id="UP001396334">
    <property type="component" value="Unassembled WGS sequence"/>
</dbReference>
<proteinExistence type="predicted"/>